<evidence type="ECO:0000313" key="1">
    <source>
        <dbReference type="EMBL" id="QJE73016.1"/>
    </source>
</evidence>
<accession>A0A858R7L1</accession>
<dbReference type="Gene3D" id="6.10.280.50">
    <property type="match status" value="1"/>
</dbReference>
<dbReference type="AlphaFoldDB" id="A0A858R7L1"/>
<sequence>MSLQKHDLVHEFPEHRERIHALKLNDNHFARLFAEYHETDHAVHRIESGAEAATDERLEALKVARLRLKDQLYAMIKADAA</sequence>
<name>A0A858R7L1_9PROT</name>
<reference evidence="1" key="1">
    <citation type="submission" date="2020-04" db="EMBL/GenBank/DDBJ databases">
        <title>A desert anoxygenic phototrophic bacterium fixes CO2 using RubisCO under aerobic conditions.</title>
        <authorList>
            <person name="Tang K."/>
        </authorList>
    </citation>
    <scope>NUCLEOTIDE SEQUENCE [LARGE SCALE GENOMIC DNA]</scope>
    <source>
        <strain evidence="1">MIMtkB3</strain>
    </source>
</reference>
<keyword evidence="2" id="KW-1185">Reference proteome</keyword>
<evidence type="ECO:0000313" key="2">
    <source>
        <dbReference type="Proteomes" id="UP000501891"/>
    </source>
</evidence>
<organism evidence="1 2">
    <name type="scientific">Aerophototrophica crusticola</name>
    <dbReference type="NCBI Taxonomy" id="1709002"/>
    <lineage>
        <taxon>Bacteria</taxon>
        <taxon>Pseudomonadati</taxon>
        <taxon>Pseudomonadota</taxon>
        <taxon>Alphaproteobacteria</taxon>
        <taxon>Rhodospirillales</taxon>
        <taxon>Rhodospirillaceae</taxon>
        <taxon>Aerophototrophica</taxon>
    </lineage>
</organism>
<proteinExistence type="predicted"/>
<protein>
    <submittedName>
        <fullName evidence="1">YdcH family protein</fullName>
    </submittedName>
</protein>
<dbReference type="KEGG" id="acru:HHL28_07880"/>
<dbReference type="EMBL" id="CP051775">
    <property type="protein sequence ID" value="QJE73016.1"/>
    <property type="molecule type" value="Genomic_DNA"/>
</dbReference>
<dbReference type="Pfam" id="PF04325">
    <property type="entry name" value="DUF465"/>
    <property type="match status" value="1"/>
</dbReference>
<gene>
    <name evidence="1" type="ORF">HHL28_07880</name>
</gene>
<dbReference type="InterPro" id="IPR038444">
    <property type="entry name" value="DUF465_sf"/>
</dbReference>
<dbReference type="Proteomes" id="UP000501891">
    <property type="component" value="Chromosome"/>
</dbReference>
<dbReference type="InterPro" id="IPR007420">
    <property type="entry name" value="DUF465"/>
</dbReference>